<dbReference type="EnsemblMetazoa" id="LLOJ004087-RA">
    <property type="protein sequence ID" value="LLOJ004087-PA"/>
    <property type="gene ID" value="LLOJ004087"/>
</dbReference>
<dbReference type="EMBL" id="AJWK01013001">
    <property type="status" value="NOT_ANNOTATED_CDS"/>
    <property type="molecule type" value="Genomic_DNA"/>
</dbReference>
<sequence>MSVAKAIISHPSIKGTSVTMRVFFLPHLSIRYPLRMHPTGVLADEMLKVHGFHFNSTLLFRRSWTYISLTSFNVMLFNSTLLFRRSWTYISLTSFNNPASGHHEQMKQNIRIIQTMNILLKA</sequence>
<dbReference type="EMBL" id="AJWK01012996">
    <property type="status" value="NOT_ANNOTATED_CDS"/>
    <property type="molecule type" value="Genomic_DNA"/>
</dbReference>
<organism evidence="1 2">
    <name type="scientific">Lutzomyia longipalpis</name>
    <name type="common">Sand fly</name>
    <dbReference type="NCBI Taxonomy" id="7200"/>
    <lineage>
        <taxon>Eukaryota</taxon>
        <taxon>Metazoa</taxon>
        <taxon>Ecdysozoa</taxon>
        <taxon>Arthropoda</taxon>
        <taxon>Hexapoda</taxon>
        <taxon>Insecta</taxon>
        <taxon>Pterygota</taxon>
        <taxon>Neoptera</taxon>
        <taxon>Endopterygota</taxon>
        <taxon>Diptera</taxon>
        <taxon>Nematocera</taxon>
        <taxon>Psychodoidea</taxon>
        <taxon>Psychodidae</taxon>
        <taxon>Lutzomyia</taxon>
        <taxon>Lutzomyia</taxon>
    </lineage>
</organism>
<dbReference type="EMBL" id="AJWK01012997">
    <property type="status" value="NOT_ANNOTATED_CDS"/>
    <property type="molecule type" value="Genomic_DNA"/>
</dbReference>
<protein>
    <submittedName>
        <fullName evidence="1">Uncharacterized protein</fullName>
    </submittedName>
</protein>
<reference evidence="1" key="1">
    <citation type="submission" date="2020-05" db="UniProtKB">
        <authorList>
            <consortium name="EnsemblMetazoa"/>
        </authorList>
    </citation>
    <scope>IDENTIFICATION</scope>
    <source>
        <strain evidence="1">Jacobina</strain>
    </source>
</reference>
<accession>A0A1B0CI25</accession>
<dbReference type="VEuPathDB" id="VectorBase:LLOJ004087"/>
<dbReference type="AlphaFoldDB" id="A0A1B0CI25"/>
<dbReference type="EMBL" id="AJWK01012999">
    <property type="status" value="NOT_ANNOTATED_CDS"/>
    <property type="molecule type" value="Genomic_DNA"/>
</dbReference>
<dbReference type="EMBL" id="AJWK01012998">
    <property type="status" value="NOT_ANNOTATED_CDS"/>
    <property type="molecule type" value="Genomic_DNA"/>
</dbReference>
<evidence type="ECO:0000313" key="2">
    <source>
        <dbReference type="Proteomes" id="UP000092461"/>
    </source>
</evidence>
<proteinExistence type="predicted"/>
<dbReference type="EMBL" id="AJWK01013000">
    <property type="status" value="NOT_ANNOTATED_CDS"/>
    <property type="molecule type" value="Genomic_DNA"/>
</dbReference>
<dbReference type="Proteomes" id="UP000092461">
    <property type="component" value="Unassembled WGS sequence"/>
</dbReference>
<name>A0A1B0CI25_LUTLO</name>
<evidence type="ECO:0000313" key="1">
    <source>
        <dbReference type="EnsemblMetazoa" id="LLOJ004087-PA"/>
    </source>
</evidence>
<keyword evidence="2" id="KW-1185">Reference proteome</keyword>